<keyword evidence="1" id="KW-0175">Coiled coil</keyword>
<keyword evidence="4" id="KW-1185">Reference proteome</keyword>
<comment type="caution">
    <text evidence="3">The sequence shown here is derived from an EMBL/GenBank/DDBJ whole genome shotgun (WGS) entry which is preliminary data.</text>
</comment>
<proteinExistence type="predicted"/>
<evidence type="ECO:0000256" key="1">
    <source>
        <dbReference type="SAM" id="Coils"/>
    </source>
</evidence>
<dbReference type="Proteomes" id="UP000824469">
    <property type="component" value="Unassembled WGS sequence"/>
</dbReference>
<dbReference type="PANTHER" id="PTHR37614">
    <property type="entry name" value="OS02G0121400 PROTEIN"/>
    <property type="match status" value="1"/>
</dbReference>
<name>A0AA38FCT0_TAXCH</name>
<feature type="compositionally biased region" description="Basic and acidic residues" evidence="2">
    <location>
        <begin position="58"/>
        <end position="67"/>
    </location>
</feature>
<sequence length="347" mass="38871">MDRIDRLGVAEAYAGEQVYSDLSPDEWVALQVLLELALLRVGDFPLWGRKQKRSRVACEHLPDEKQTRIMPPPAKPQQGSPKTPLRWSGHETASATPSSDSIISQAPGLSPCDLPLEPMLKFKEERKLQVHNPSNGKGPKRKTAAELKELYNRLSSENEEMQKEKGKLFKCFRSLRDRNKQLEAELALKLREKGQDQLPTQSPTTTSSDVAPLRLCDVLEPSENLAENSPSGTVMNWNSSAERMSDSHQMNCVGKSLRQDSLEPTKSSIRAFLLPDLNIPAEDVEDLSDNMSIVCDKQSTETIINNEVAVPGEGNIKAVVAAEARKYRMECLRLKHLQSGKLLLRWH</sequence>
<accession>A0AA38FCT0</accession>
<evidence type="ECO:0000256" key="2">
    <source>
        <dbReference type="SAM" id="MobiDB-lite"/>
    </source>
</evidence>
<feature type="coiled-coil region" evidence="1">
    <location>
        <begin position="140"/>
        <end position="192"/>
    </location>
</feature>
<protein>
    <submittedName>
        <fullName evidence="3">Uncharacterized protein</fullName>
    </submittedName>
</protein>
<evidence type="ECO:0000313" key="4">
    <source>
        <dbReference type="Proteomes" id="UP000824469"/>
    </source>
</evidence>
<gene>
    <name evidence="3" type="ORF">KI387_028604</name>
</gene>
<reference evidence="3 4" key="1">
    <citation type="journal article" date="2021" name="Nat. Plants">
        <title>The Taxus genome provides insights into paclitaxel biosynthesis.</title>
        <authorList>
            <person name="Xiong X."/>
            <person name="Gou J."/>
            <person name="Liao Q."/>
            <person name="Li Y."/>
            <person name="Zhou Q."/>
            <person name="Bi G."/>
            <person name="Li C."/>
            <person name="Du R."/>
            <person name="Wang X."/>
            <person name="Sun T."/>
            <person name="Guo L."/>
            <person name="Liang H."/>
            <person name="Lu P."/>
            <person name="Wu Y."/>
            <person name="Zhang Z."/>
            <person name="Ro D.K."/>
            <person name="Shang Y."/>
            <person name="Huang S."/>
            <person name="Yan J."/>
        </authorList>
    </citation>
    <scope>NUCLEOTIDE SEQUENCE [LARGE SCALE GENOMIC DNA]</scope>
    <source>
        <strain evidence="3">Ta-2019</strain>
    </source>
</reference>
<organism evidence="3 4">
    <name type="scientific">Taxus chinensis</name>
    <name type="common">Chinese yew</name>
    <name type="synonym">Taxus wallichiana var. chinensis</name>
    <dbReference type="NCBI Taxonomy" id="29808"/>
    <lineage>
        <taxon>Eukaryota</taxon>
        <taxon>Viridiplantae</taxon>
        <taxon>Streptophyta</taxon>
        <taxon>Embryophyta</taxon>
        <taxon>Tracheophyta</taxon>
        <taxon>Spermatophyta</taxon>
        <taxon>Pinopsida</taxon>
        <taxon>Pinidae</taxon>
        <taxon>Conifers II</taxon>
        <taxon>Cupressales</taxon>
        <taxon>Taxaceae</taxon>
        <taxon>Taxus</taxon>
    </lineage>
</organism>
<dbReference type="AlphaFoldDB" id="A0AA38FCT0"/>
<feature type="compositionally biased region" description="Polar residues" evidence="2">
    <location>
        <begin position="91"/>
        <end position="104"/>
    </location>
</feature>
<dbReference type="EMBL" id="JAHRHJ020000010">
    <property type="protein sequence ID" value="KAH9296922.1"/>
    <property type="molecule type" value="Genomic_DNA"/>
</dbReference>
<dbReference type="PANTHER" id="PTHR37614:SF2">
    <property type="entry name" value="OS02G0121400 PROTEIN"/>
    <property type="match status" value="1"/>
</dbReference>
<feature type="region of interest" description="Disordered" evidence="2">
    <location>
        <begin position="58"/>
        <end position="108"/>
    </location>
</feature>
<evidence type="ECO:0000313" key="3">
    <source>
        <dbReference type="EMBL" id="KAH9296922.1"/>
    </source>
</evidence>